<dbReference type="Proteomes" id="UP000007755">
    <property type="component" value="Unassembled WGS sequence"/>
</dbReference>
<evidence type="ECO:0000313" key="2">
    <source>
        <dbReference type="EMBL" id="EGI68428.1"/>
    </source>
</evidence>
<evidence type="ECO:0000256" key="1">
    <source>
        <dbReference type="SAM" id="MobiDB-lite"/>
    </source>
</evidence>
<gene>
    <name evidence="2" type="ORF">G5I_02909</name>
</gene>
<accession>F4WBJ6</accession>
<organism evidence="3">
    <name type="scientific">Acromyrmex echinatior</name>
    <name type="common">Panamanian leafcutter ant</name>
    <name type="synonym">Acromyrmex octospinosus echinatior</name>
    <dbReference type="NCBI Taxonomy" id="103372"/>
    <lineage>
        <taxon>Eukaryota</taxon>
        <taxon>Metazoa</taxon>
        <taxon>Ecdysozoa</taxon>
        <taxon>Arthropoda</taxon>
        <taxon>Hexapoda</taxon>
        <taxon>Insecta</taxon>
        <taxon>Pterygota</taxon>
        <taxon>Neoptera</taxon>
        <taxon>Endopterygota</taxon>
        <taxon>Hymenoptera</taxon>
        <taxon>Apocrita</taxon>
        <taxon>Aculeata</taxon>
        <taxon>Formicoidea</taxon>
        <taxon>Formicidae</taxon>
        <taxon>Myrmicinae</taxon>
        <taxon>Acromyrmex</taxon>
    </lineage>
</organism>
<name>F4WBJ6_ACREC</name>
<sequence>MAQGKIEGRFHQRRSSLIVINYQPQLVDSTKQQRRLVSQRPIKLTGIGETDPEYANFSKYISRFTVGSLCLLCDIKILESVTDFKRAFTIISTRRTENWNGRTGVATLRSEDGESPGQAPRDHETARKDPATSRISRARTYNTGMTRFPRLAPRSTTLAQFLFAEQYLNALRQCAQAECVALKKFALNAHYSVINKISNAVTFSKIVFGIGVMENLGDFLGKIRFIAIFTKRLARRFYEARKSINLIYNFPLRLDTVVIMRPY</sequence>
<dbReference type="AlphaFoldDB" id="F4WBJ6"/>
<reference evidence="2" key="1">
    <citation type="submission" date="2011-02" db="EMBL/GenBank/DDBJ databases">
        <title>The genome of the leaf-cutting ant Acromyrmex echinatior suggests key adaptations to social evolution and fungus farming.</title>
        <authorList>
            <person name="Nygaard S."/>
            <person name="Zhang G."/>
        </authorList>
    </citation>
    <scope>NUCLEOTIDE SEQUENCE</scope>
</reference>
<evidence type="ECO:0000313" key="3">
    <source>
        <dbReference type="Proteomes" id="UP000007755"/>
    </source>
</evidence>
<dbReference type="EMBL" id="GL888064">
    <property type="protein sequence ID" value="EGI68428.1"/>
    <property type="molecule type" value="Genomic_DNA"/>
</dbReference>
<feature type="compositionally biased region" description="Basic and acidic residues" evidence="1">
    <location>
        <begin position="120"/>
        <end position="131"/>
    </location>
</feature>
<feature type="region of interest" description="Disordered" evidence="1">
    <location>
        <begin position="105"/>
        <end position="135"/>
    </location>
</feature>
<keyword evidence="3" id="KW-1185">Reference proteome</keyword>
<dbReference type="InParanoid" id="F4WBJ6"/>
<protein>
    <submittedName>
        <fullName evidence="2">Uncharacterized protein</fullName>
    </submittedName>
</protein>
<proteinExistence type="predicted"/>